<feature type="domain" description="Histidine kinase" evidence="9">
    <location>
        <begin position="352"/>
        <end position="569"/>
    </location>
</feature>
<dbReference type="Gene3D" id="3.30.565.10">
    <property type="entry name" value="Histidine kinase-like ATPase, C-terminal domain"/>
    <property type="match status" value="1"/>
</dbReference>
<dbReference type="SUPFAM" id="SSF47384">
    <property type="entry name" value="Homodimeric domain of signal transducing histidine kinase"/>
    <property type="match status" value="1"/>
</dbReference>
<dbReference type="Gene3D" id="3.30.450.20">
    <property type="entry name" value="PAS domain"/>
    <property type="match status" value="1"/>
</dbReference>
<feature type="transmembrane region" description="Helical" evidence="8">
    <location>
        <begin position="162"/>
        <end position="182"/>
    </location>
</feature>
<dbReference type="Gene3D" id="1.10.287.130">
    <property type="match status" value="1"/>
</dbReference>
<dbReference type="InterPro" id="IPR035965">
    <property type="entry name" value="PAS-like_dom_sf"/>
</dbReference>
<evidence type="ECO:0000256" key="8">
    <source>
        <dbReference type="SAM" id="Phobius"/>
    </source>
</evidence>
<keyword evidence="11" id="KW-1185">Reference proteome</keyword>
<dbReference type="SUPFAM" id="SSF55874">
    <property type="entry name" value="ATPase domain of HSP90 chaperone/DNA topoisomerase II/histidine kinase"/>
    <property type="match status" value="1"/>
</dbReference>
<keyword evidence="8" id="KW-0812">Transmembrane</keyword>
<dbReference type="InterPro" id="IPR003661">
    <property type="entry name" value="HisK_dim/P_dom"/>
</dbReference>
<dbReference type="InterPro" id="IPR036890">
    <property type="entry name" value="HATPase_C_sf"/>
</dbReference>
<name>A0ABM7NLS9_9FIRM</name>
<dbReference type="InterPro" id="IPR003594">
    <property type="entry name" value="HATPase_dom"/>
</dbReference>
<dbReference type="CDD" id="cd00082">
    <property type="entry name" value="HisKA"/>
    <property type="match status" value="1"/>
</dbReference>
<dbReference type="EC" id="2.7.13.3" evidence="3"/>
<dbReference type="InterPro" id="IPR050351">
    <property type="entry name" value="BphY/WalK/GraS-like"/>
</dbReference>
<dbReference type="GO" id="GO:0016301">
    <property type="term" value="F:kinase activity"/>
    <property type="evidence" value="ECO:0007669"/>
    <property type="project" value="UniProtKB-KW"/>
</dbReference>
<evidence type="ECO:0000256" key="1">
    <source>
        <dbReference type="ARBA" id="ARBA00000085"/>
    </source>
</evidence>
<evidence type="ECO:0000313" key="10">
    <source>
        <dbReference type="EMBL" id="BCS81072.1"/>
    </source>
</evidence>
<dbReference type="Pfam" id="PF02518">
    <property type="entry name" value="HATPase_c"/>
    <property type="match status" value="1"/>
</dbReference>
<keyword evidence="5" id="KW-0808">Transferase</keyword>
<dbReference type="InterPro" id="IPR004358">
    <property type="entry name" value="Sig_transdc_His_kin-like_C"/>
</dbReference>
<keyword evidence="6 10" id="KW-0418">Kinase</keyword>
<dbReference type="EMBL" id="AP024480">
    <property type="protein sequence ID" value="BCS81072.1"/>
    <property type="molecule type" value="Genomic_DNA"/>
</dbReference>
<proteinExistence type="predicted"/>
<sequence length="575" mass="66009">MRSKLFGYTILVVVVITLLQGILSYETYKNIYIDENKKWLVAKISEVEKYIYSFGVGKLNDIYNKGDFRVTIVSNNGVVIYDSEADAKKMENHLKRPEIAKANKAFGKVEFSIRKSKTLGHYFLYAAKKVKIYNTLMFIRVSVALDKVDIIMKKVLFNTLKFAIICIFLGIALAIGISLVLYQPLKGLISLISEGLEKFSIQDMKSPKDFKWLSLSFSKMYQLLEEKISESNVLRKRLTSLLDSIDIGIIFFDVNKRILMFNRGAENILETNLKVGFSLLECVRVYELFEFLFQQDTKERELEININNKLKFLKVSKKKISYEDDKEGILLILSDITFLKKLERIRSDFVANVSHELKTPLTSIKGFIETLKDGAINDKDIAIKFLNIIEVEVERLVRLINDLLYLSEIENAAIPILDEKVVVKEVVLEIIELLKIKAEKKNIQLDVKVQEGLEMNIYRDWLKQIFINLIDNAIVYNKENGKVWVAVEKSDDIIIIKVKDTGIGIPENEIERIFERFYRVDKGRSRKLGGTGLGLSIVKHIVDLYGGKVWVESQEGVGSEFTVTIPIVKKADPHQ</sequence>
<dbReference type="SMART" id="SM00387">
    <property type="entry name" value="HATPase_c"/>
    <property type="match status" value="1"/>
</dbReference>
<dbReference type="SUPFAM" id="SSF55785">
    <property type="entry name" value="PYP-like sensor domain (PAS domain)"/>
    <property type="match status" value="1"/>
</dbReference>
<comment type="subcellular location">
    <subcellularLocation>
        <location evidence="2">Membrane</location>
    </subcellularLocation>
</comment>
<dbReference type="InterPro" id="IPR005467">
    <property type="entry name" value="His_kinase_dom"/>
</dbReference>
<dbReference type="CDD" id="cd00075">
    <property type="entry name" value="HATPase"/>
    <property type="match status" value="1"/>
</dbReference>
<dbReference type="PANTHER" id="PTHR45453">
    <property type="entry name" value="PHOSPHATE REGULON SENSOR PROTEIN PHOR"/>
    <property type="match status" value="1"/>
</dbReference>
<dbReference type="SMART" id="SM00388">
    <property type="entry name" value="HisKA"/>
    <property type="match status" value="1"/>
</dbReference>
<protein>
    <recommendedName>
        <fullName evidence="3">histidine kinase</fullName>
        <ecNumber evidence="3">2.7.13.3</ecNumber>
    </recommendedName>
</protein>
<evidence type="ECO:0000256" key="4">
    <source>
        <dbReference type="ARBA" id="ARBA00022553"/>
    </source>
</evidence>
<organism evidence="10 11">
    <name type="scientific">Caldicellulosiruptor diazotrophicus</name>
    <dbReference type="NCBI Taxonomy" id="2806205"/>
    <lineage>
        <taxon>Bacteria</taxon>
        <taxon>Bacillati</taxon>
        <taxon>Bacillota</taxon>
        <taxon>Bacillota incertae sedis</taxon>
        <taxon>Caldicellulosiruptorales</taxon>
        <taxon>Caldicellulosiruptoraceae</taxon>
        <taxon>Caldicellulosiruptor</taxon>
    </lineage>
</organism>
<feature type="transmembrane region" description="Helical" evidence="8">
    <location>
        <begin position="6"/>
        <end position="28"/>
    </location>
</feature>
<evidence type="ECO:0000256" key="7">
    <source>
        <dbReference type="ARBA" id="ARBA00023012"/>
    </source>
</evidence>
<dbReference type="PANTHER" id="PTHR45453:SF1">
    <property type="entry name" value="PHOSPHATE REGULON SENSOR PROTEIN PHOR"/>
    <property type="match status" value="1"/>
</dbReference>
<keyword evidence="8" id="KW-1133">Transmembrane helix</keyword>
<dbReference type="PRINTS" id="PR00344">
    <property type="entry name" value="BCTRLSENSOR"/>
</dbReference>
<keyword evidence="8" id="KW-0472">Membrane</keyword>
<dbReference type="PROSITE" id="PS50109">
    <property type="entry name" value="HIS_KIN"/>
    <property type="match status" value="1"/>
</dbReference>
<reference evidence="10 11" key="1">
    <citation type="submission" date="2021-02" db="EMBL/GenBank/DDBJ databases">
        <title>Nitrogen-fixing ability and nitrogen fixation related genes of thermophilic fermentative bacteria in the genus Caldicellulosiruptor.</title>
        <authorList>
            <person name="Chen Y."/>
            <person name="Nishihara A."/>
            <person name="Haruta S."/>
        </authorList>
    </citation>
    <scope>NUCLEOTIDE SEQUENCE [LARGE SCALE GENOMIC DNA]</scope>
    <source>
        <strain evidence="10 11">YA01</strain>
    </source>
</reference>
<dbReference type="RefSeq" id="WP_207182194.1">
    <property type="nucleotide sequence ID" value="NZ_AP024480.1"/>
</dbReference>
<comment type="catalytic activity">
    <reaction evidence="1">
        <text>ATP + protein L-histidine = ADP + protein N-phospho-L-histidine.</text>
        <dbReference type="EC" id="2.7.13.3"/>
    </reaction>
</comment>
<keyword evidence="4" id="KW-0597">Phosphoprotein</keyword>
<evidence type="ECO:0000256" key="6">
    <source>
        <dbReference type="ARBA" id="ARBA00022777"/>
    </source>
</evidence>
<dbReference type="InterPro" id="IPR036097">
    <property type="entry name" value="HisK_dim/P_sf"/>
</dbReference>
<dbReference type="Proteomes" id="UP000663623">
    <property type="component" value="Chromosome"/>
</dbReference>
<gene>
    <name evidence="10" type="primary">phoR</name>
    <name evidence="10" type="ORF">CaldiYA01_10320</name>
</gene>
<accession>A0ABM7NLS9</accession>
<evidence type="ECO:0000256" key="2">
    <source>
        <dbReference type="ARBA" id="ARBA00004370"/>
    </source>
</evidence>
<evidence type="ECO:0000256" key="5">
    <source>
        <dbReference type="ARBA" id="ARBA00022679"/>
    </source>
</evidence>
<keyword evidence="7" id="KW-0902">Two-component regulatory system</keyword>
<evidence type="ECO:0000259" key="9">
    <source>
        <dbReference type="PROSITE" id="PS50109"/>
    </source>
</evidence>
<dbReference type="Pfam" id="PF00512">
    <property type="entry name" value="HisKA"/>
    <property type="match status" value="1"/>
</dbReference>
<evidence type="ECO:0000313" key="11">
    <source>
        <dbReference type="Proteomes" id="UP000663623"/>
    </source>
</evidence>
<evidence type="ECO:0000256" key="3">
    <source>
        <dbReference type="ARBA" id="ARBA00012438"/>
    </source>
</evidence>